<feature type="chain" id="PRO_5031368840" evidence="5">
    <location>
        <begin position="19"/>
        <end position="474"/>
    </location>
</feature>
<dbReference type="Pfam" id="PF08534">
    <property type="entry name" value="Redoxin"/>
    <property type="match status" value="1"/>
</dbReference>
<dbReference type="InterPro" id="IPR013766">
    <property type="entry name" value="Thioredoxin_domain"/>
</dbReference>
<sequence length="474" mass="53663">MKIFSTFFFFIFTFFTHAQLPNVSIHLQTPQKPNAAAYVMISNLISGGDTIAKTSLNALGNGSLNFHLDQPTFAELTIEKFQFTCFLSPDDNLKVIVETNDKATSTQFSGKGAEANNYLEESSNVFNKHFRIGGKQINEFPPEEFTHSLNKMKSALDEFHQSFVQKHPLPEKVSKLLKISNLIIPLSFKHNYISARYNTTEGRILIPEFLEKVYGEIPLDDDFLNAKYSYYGWVLKEYYYNLCFALLAQKTPDGKKIPYAEFPEMLEKMIKNGNYSKAMTEYLLAVNVNDALNQGLTSGTMSIYDSFKKEYPHSLYQLPLDKKYQKWITISKGAPAPNFTGVTPDGRKVSLSDLKGKIVYADIWATWCGPCVEELPKAKEIQQQFSENNDVVFLYVSIDSKSTNWKNFLEKDPAFKGTHINISDDAEVSKLYKAYQMSGVPAYFLIDKEGKIITATASRPSSGKVEGEIRALLK</sequence>
<evidence type="ECO:0000256" key="4">
    <source>
        <dbReference type="ARBA" id="ARBA00023284"/>
    </source>
</evidence>
<keyword evidence="8" id="KW-1185">Reference proteome</keyword>
<proteinExistence type="predicted"/>
<evidence type="ECO:0000256" key="1">
    <source>
        <dbReference type="ARBA" id="ARBA00004196"/>
    </source>
</evidence>
<dbReference type="PANTHER" id="PTHR42852">
    <property type="entry name" value="THIOL:DISULFIDE INTERCHANGE PROTEIN DSBE"/>
    <property type="match status" value="1"/>
</dbReference>
<evidence type="ECO:0000259" key="6">
    <source>
        <dbReference type="PROSITE" id="PS51352"/>
    </source>
</evidence>
<gene>
    <name evidence="7" type="ORF">FHS57_005645</name>
</gene>
<dbReference type="InterPro" id="IPR013740">
    <property type="entry name" value="Redoxin"/>
</dbReference>
<name>A0A7W5ZT47_9BACT</name>
<reference evidence="7 8" key="1">
    <citation type="submission" date="2020-08" db="EMBL/GenBank/DDBJ databases">
        <title>Genomic Encyclopedia of Type Strains, Phase IV (KMG-IV): sequencing the most valuable type-strain genomes for metagenomic binning, comparative biology and taxonomic classification.</title>
        <authorList>
            <person name="Goeker M."/>
        </authorList>
    </citation>
    <scope>NUCLEOTIDE SEQUENCE [LARGE SCALE GENOMIC DNA]</scope>
    <source>
        <strain evidence="7 8">DSM 17976</strain>
    </source>
</reference>
<evidence type="ECO:0000256" key="2">
    <source>
        <dbReference type="ARBA" id="ARBA00022748"/>
    </source>
</evidence>
<evidence type="ECO:0000313" key="8">
    <source>
        <dbReference type="Proteomes" id="UP000541352"/>
    </source>
</evidence>
<dbReference type="CDD" id="cd02966">
    <property type="entry name" value="TlpA_like_family"/>
    <property type="match status" value="1"/>
</dbReference>
<evidence type="ECO:0000313" key="7">
    <source>
        <dbReference type="EMBL" id="MBB3841616.1"/>
    </source>
</evidence>
<feature type="signal peptide" evidence="5">
    <location>
        <begin position="1"/>
        <end position="18"/>
    </location>
</feature>
<keyword evidence="4" id="KW-0676">Redox-active center</keyword>
<organism evidence="7 8">
    <name type="scientific">Runella defluvii</name>
    <dbReference type="NCBI Taxonomy" id="370973"/>
    <lineage>
        <taxon>Bacteria</taxon>
        <taxon>Pseudomonadati</taxon>
        <taxon>Bacteroidota</taxon>
        <taxon>Cytophagia</taxon>
        <taxon>Cytophagales</taxon>
        <taxon>Spirosomataceae</taxon>
        <taxon>Runella</taxon>
    </lineage>
</organism>
<dbReference type="GO" id="GO:0016853">
    <property type="term" value="F:isomerase activity"/>
    <property type="evidence" value="ECO:0007669"/>
    <property type="project" value="UniProtKB-KW"/>
</dbReference>
<dbReference type="Gene3D" id="3.40.30.10">
    <property type="entry name" value="Glutaredoxin"/>
    <property type="match status" value="1"/>
</dbReference>
<dbReference type="PROSITE" id="PS51352">
    <property type="entry name" value="THIOREDOXIN_2"/>
    <property type="match status" value="1"/>
</dbReference>
<evidence type="ECO:0000256" key="3">
    <source>
        <dbReference type="ARBA" id="ARBA00023157"/>
    </source>
</evidence>
<accession>A0A7W5ZT47</accession>
<comment type="subcellular location">
    <subcellularLocation>
        <location evidence="1">Cell envelope</location>
    </subcellularLocation>
</comment>
<keyword evidence="7" id="KW-0413">Isomerase</keyword>
<dbReference type="PANTHER" id="PTHR42852:SF6">
    <property type="entry name" value="THIOL:DISULFIDE INTERCHANGE PROTEIN DSBE"/>
    <property type="match status" value="1"/>
</dbReference>
<dbReference type="InterPro" id="IPR036249">
    <property type="entry name" value="Thioredoxin-like_sf"/>
</dbReference>
<dbReference type="GO" id="GO:0030313">
    <property type="term" value="C:cell envelope"/>
    <property type="evidence" value="ECO:0007669"/>
    <property type="project" value="UniProtKB-SubCell"/>
</dbReference>
<keyword evidence="3" id="KW-1015">Disulfide bond</keyword>
<dbReference type="RefSeq" id="WP_183979398.1">
    <property type="nucleotide sequence ID" value="NZ_JACIBY010000019.1"/>
</dbReference>
<protein>
    <submittedName>
        <fullName evidence="7">Thiol-disulfide isomerase/thioredoxin</fullName>
    </submittedName>
</protein>
<keyword evidence="2" id="KW-0201">Cytochrome c-type biogenesis</keyword>
<keyword evidence="5" id="KW-0732">Signal</keyword>
<dbReference type="EMBL" id="JACIBY010000019">
    <property type="protein sequence ID" value="MBB3841616.1"/>
    <property type="molecule type" value="Genomic_DNA"/>
</dbReference>
<dbReference type="SUPFAM" id="SSF52833">
    <property type="entry name" value="Thioredoxin-like"/>
    <property type="match status" value="1"/>
</dbReference>
<dbReference type="InterPro" id="IPR050553">
    <property type="entry name" value="Thioredoxin_ResA/DsbE_sf"/>
</dbReference>
<feature type="domain" description="Thioredoxin" evidence="6">
    <location>
        <begin position="330"/>
        <end position="474"/>
    </location>
</feature>
<dbReference type="GO" id="GO:0017004">
    <property type="term" value="P:cytochrome complex assembly"/>
    <property type="evidence" value="ECO:0007669"/>
    <property type="project" value="UniProtKB-KW"/>
</dbReference>
<comment type="caution">
    <text evidence="7">The sequence shown here is derived from an EMBL/GenBank/DDBJ whole genome shotgun (WGS) entry which is preliminary data.</text>
</comment>
<dbReference type="GO" id="GO:0016491">
    <property type="term" value="F:oxidoreductase activity"/>
    <property type="evidence" value="ECO:0007669"/>
    <property type="project" value="InterPro"/>
</dbReference>
<evidence type="ECO:0000256" key="5">
    <source>
        <dbReference type="SAM" id="SignalP"/>
    </source>
</evidence>
<dbReference type="AlphaFoldDB" id="A0A7W5ZT47"/>
<dbReference type="Proteomes" id="UP000541352">
    <property type="component" value="Unassembled WGS sequence"/>
</dbReference>